<dbReference type="GO" id="GO:0000978">
    <property type="term" value="F:RNA polymerase II cis-regulatory region sequence-specific DNA binding"/>
    <property type="evidence" value="ECO:0007669"/>
    <property type="project" value="TreeGrafter"/>
</dbReference>
<evidence type="ECO:0000256" key="9">
    <source>
        <dbReference type="ARBA" id="ARBA00023242"/>
    </source>
</evidence>
<feature type="compositionally biased region" description="Polar residues" evidence="12">
    <location>
        <begin position="564"/>
        <end position="582"/>
    </location>
</feature>
<gene>
    <name evidence="14" type="ORF">FFLO_00365</name>
</gene>
<feature type="region of interest" description="Disordered" evidence="12">
    <location>
        <begin position="363"/>
        <end position="395"/>
    </location>
</feature>
<dbReference type="PANTHER" id="PTHR47428">
    <property type="entry name" value="REGULATORY PROTEIN MIG1-RELATED"/>
    <property type="match status" value="1"/>
</dbReference>
<evidence type="ECO:0000256" key="5">
    <source>
        <dbReference type="ARBA" id="ARBA00022833"/>
    </source>
</evidence>
<feature type="region of interest" description="Disordered" evidence="12">
    <location>
        <begin position="443"/>
        <end position="835"/>
    </location>
</feature>
<proteinExistence type="inferred from homology"/>
<feature type="domain" description="C2H2-type" evidence="13">
    <location>
        <begin position="92"/>
        <end position="119"/>
    </location>
</feature>
<keyword evidence="8" id="KW-0804">Transcription</keyword>
<dbReference type="Gene3D" id="3.30.160.60">
    <property type="entry name" value="Classic Zinc Finger"/>
    <property type="match status" value="2"/>
</dbReference>
<name>A0A8K0NTM7_9TREE</name>
<comment type="caution">
    <text evidence="14">The sequence shown here is derived from an EMBL/GenBank/DDBJ whole genome shotgun (WGS) entry which is preliminary data.</text>
</comment>
<protein>
    <recommendedName>
        <fullName evidence="13">C2H2-type domain-containing protein</fullName>
    </recommendedName>
</protein>
<dbReference type="FunFam" id="3.30.160.60:FF:000690">
    <property type="entry name" value="Zinc finger protein 354C"/>
    <property type="match status" value="1"/>
</dbReference>
<keyword evidence="15" id="KW-1185">Reference proteome</keyword>
<comment type="similarity">
    <text evidence="10">Belongs to the creA/MIG C2H2-type zinc-finger protein family.</text>
</comment>
<keyword evidence="4 11" id="KW-0863">Zinc-finger</keyword>
<dbReference type="InterPro" id="IPR051007">
    <property type="entry name" value="creA/MIG_C2H2-ZnF"/>
</dbReference>
<evidence type="ECO:0000256" key="12">
    <source>
        <dbReference type="SAM" id="MobiDB-lite"/>
    </source>
</evidence>
<dbReference type="PANTHER" id="PTHR47428:SF1">
    <property type="entry name" value="REGULATORY PROTEIN MIG1-RELATED"/>
    <property type="match status" value="1"/>
</dbReference>
<evidence type="ECO:0000256" key="3">
    <source>
        <dbReference type="ARBA" id="ARBA00022737"/>
    </source>
</evidence>
<keyword evidence="2" id="KW-0479">Metal-binding</keyword>
<evidence type="ECO:0000256" key="8">
    <source>
        <dbReference type="ARBA" id="ARBA00023163"/>
    </source>
</evidence>
<evidence type="ECO:0000259" key="13">
    <source>
        <dbReference type="PROSITE" id="PS50157"/>
    </source>
</evidence>
<dbReference type="AlphaFoldDB" id="A0A8K0NTM7"/>
<feature type="region of interest" description="Disordered" evidence="12">
    <location>
        <begin position="249"/>
        <end position="290"/>
    </location>
</feature>
<dbReference type="Proteomes" id="UP000812966">
    <property type="component" value="Unassembled WGS sequence"/>
</dbReference>
<dbReference type="OrthoDB" id="654211at2759"/>
<dbReference type="InterPro" id="IPR036236">
    <property type="entry name" value="Znf_C2H2_sf"/>
</dbReference>
<evidence type="ECO:0000313" key="14">
    <source>
        <dbReference type="EMBL" id="KAG7575375.1"/>
    </source>
</evidence>
<dbReference type="GO" id="GO:0005634">
    <property type="term" value="C:nucleus"/>
    <property type="evidence" value="ECO:0007669"/>
    <property type="project" value="UniProtKB-SubCell"/>
</dbReference>
<feature type="compositionally biased region" description="Basic residues" evidence="12">
    <location>
        <begin position="546"/>
        <end position="556"/>
    </location>
</feature>
<keyword evidence="5" id="KW-0862">Zinc</keyword>
<feature type="compositionally biased region" description="Polar residues" evidence="12">
    <location>
        <begin position="256"/>
        <end position="270"/>
    </location>
</feature>
<dbReference type="GO" id="GO:0000433">
    <property type="term" value="P:carbon catabolite repression of transcription from RNA polymerase II promoter by glucose"/>
    <property type="evidence" value="ECO:0007669"/>
    <property type="project" value="TreeGrafter"/>
</dbReference>
<feature type="region of interest" description="Disordered" evidence="12">
    <location>
        <begin position="1"/>
        <end position="70"/>
    </location>
</feature>
<feature type="compositionally biased region" description="Basic residues" evidence="12">
    <location>
        <begin position="612"/>
        <end position="623"/>
    </location>
</feature>
<feature type="compositionally biased region" description="Polar residues" evidence="12">
    <location>
        <begin position="471"/>
        <end position="490"/>
    </location>
</feature>
<feature type="compositionally biased region" description="Polar residues" evidence="12">
    <location>
        <begin position="664"/>
        <end position="678"/>
    </location>
</feature>
<feature type="domain" description="C2H2-type" evidence="13">
    <location>
        <begin position="120"/>
        <end position="149"/>
    </location>
</feature>
<dbReference type="InterPro" id="IPR013087">
    <property type="entry name" value="Znf_C2H2_type"/>
</dbReference>
<evidence type="ECO:0000256" key="4">
    <source>
        <dbReference type="ARBA" id="ARBA00022771"/>
    </source>
</evidence>
<feature type="compositionally biased region" description="Low complexity" evidence="12">
    <location>
        <begin position="498"/>
        <end position="511"/>
    </location>
</feature>
<evidence type="ECO:0000256" key="2">
    <source>
        <dbReference type="ARBA" id="ARBA00022723"/>
    </source>
</evidence>
<dbReference type="PROSITE" id="PS00028">
    <property type="entry name" value="ZINC_FINGER_C2H2_1"/>
    <property type="match status" value="2"/>
</dbReference>
<feature type="compositionally biased region" description="Low complexity" evidence="12">
    <location>
        <begin position="31"/>
        <end position="49"/>
    </location>
</feature>
<evidence type="ECO:0000256" key="11">
    <source>
        <dbReference type="PROSITE-ProRule" id="PRU00042"/>
    </source>
</evidence>
<keyword evidence="7" id="KW-0238">DNA-binding</keyword>
<feature type="compositionally biased region" description="Low complexity" evidence="12">
    <location>
        <begin position="724"/>
        <end position="739"/>
    </location>
</feature>
<organism evidence="14 15">
    <name type="scientific">Filobasidium floriforme</name>
    <dbReference type="NCBI Taxonomy" id="5210"/>
    <lineage>
        <taxon>Eukaryota</taxon>
        <taxon>Fungi</taxon>
        <taxon>Dikarya</taxon>
        <taxon>Basidiomycota</taxon>
        <taxon>Agaricomycotina</taxon>
        <taxon>Tremellomycetes</taxon>
        <taxon>Filobasidiales</taxon>
        <taxon>Filobasidiaceae</taxon>
        <taxon>Filobasidium</taxon>
    </lineage>
</organism>
<evidence type="ECO:0000256" key="6">
    <source>
        <dbReference type="ARBA" id="ARBA00023015"/>
    </source>
</evidence>
<sequence length="835" mass="87722">MPNFDAGNPGTRDVPDQADLDSGVNSGTSTPARAGPSNSNNNSPASAGGKTYSGLIPAADPVTGRLDPNDPAVKALTEAALAMDKSKIPRPYKCPLCDRAFYRLEHQTRHIRTHTGEKPHACTHPGCDKRFSRSDELTRHARIHLPNATAASINAANNAAGSNGLNYPNDSNLFGAHYSMGQGHRDSYPGNVHAMNFAIDPELAAVQNQNGPGNEMNALAAAATDQLYEMERGEALRRAEFEMRHRQMMSGAAGNGSPSGTPNPYSSMSNERGGLHANGPSASSQGGFGQPNMIYPVSAAQPANHLHGAVPAGTLADPTYLLPPTCHHDECHKSYRKRLKLAKQTQACPNCLTLSNPVSANFSSSVPTSAPLGSGPGESNHSSSSNTPQTRSLAGSHEDLASLGAALGGMMHQQQIIQQHLQRLAANQAQQRQNQQKLLAQLKSQSNAHGYSQPGGSSSAPSSFKRPSGSYMMNQSAPQQMSRQPGANSHRQGHTFHSNPNSAAASPTSASSEDDFDDPARPVGQGFDFTPLTSPVLGSMKSMSGHSHRHGPHAPHLHLGGFTAPTSLSGTPSHSRGPSRANSPEHHHEGHLAGSGKHGGHTSHMARDAKYKVHPYGHGHHHTIATPASMSGHSYPRGSVSNRASPPPRLARTHSSSQISSQSHPGWNQPQSGGSSKNSVEDILNTPAVASDRILPPPNTSFGNHFTSKSVPASSHNSPAQSRAASPGTSTAPPSASTGQGTDMRNLSRGVRAAFGMTPIHDRSPTTAEARPFSPPRQPRYVPGWTSPDELGKNQNKLPPLGKGQNQGQGVLPSLSRAGTPTPGESGAMEVDPRG</sequence>
<keyword evidence="6" id="KW-0805">Transcription regulation</keyword>
<feature type="compositionally biased region" description="Low complexity" evidence="12">
    <location>
        <begin position="443"/>
        <end position="470"/>
    </location>
</feature>
<accession>A0A8K0NTM7</accession>
<dbReference type="GO" id="GO:0008270">
    <property type="term" value="F:zinc ion binding"/>
    <property type="evidence" value="ECO:0007669"/>
    <property type="project" value="UniProtKB-KW"/>
</dbReference>
<dbReference type="SUPFAM" id="SSF57667">
    <property type="entry name" value="beta-beta-alpha zinc fingers"/>
    <property type="match status" value="1"/>
</dbReference>
<dbReference type="PROSITE" id="PS50157">
    <property type="entry name" value="ZINC_FINGER_C2H2_2"/>
    <property type="match status" value="2"/>
</dbReference>
<feature type="compositionally biased region" description="Polar residues" evidence="12">
    <location>
        <begin position="700"/>
        <end position="723"/>
    </location>
</feature>
<evidence type="ECO:0000256" key="10">
    <source>
        <dbReference type="ARBA" id="ARBA00038023"/>
    </source>
</evidence>
<dbReference type="SMART" id="SM00355">
    <property type="entry name" value="ZnF_C2H2"/>
    <property type="match status" value="2"/>
</dbReference>
<dbReference type="EMBL" id="JABELV010000004">
    <property type="protein sequence ID" value="KAG7575375.1"/>
    <property type="molecule type" value="Genomic_DNA"/>
</dbReference>
<keyword evidence="9" id="KW-0539">Nucleus</keyword>
<evidence type="ECO:0000313" key="15">
    <source>
        <dbReference type="Proteomes" id="UP000812966"/>
    </source>
</evidence>
<keyword evidence="3" id="KW-0677">Repeat</keyword>
<evidence type="ECO:0000256" key="7">
    <source>
        <dbReference type="ARBA" id="ARBA00023125"/>
    </source>
</evidence>
<dbReference type="FunFam" id="3.30.160.60:FF:000089">
    <property type="entry name" value="DNA-binding protein creA"/>
    <property type="match status" value="1"/>
</dbReference>
<dbReference type="GO" id="GO:0005737">
    <property type="term" value="C:cytoplasm"/>
    <property type="evidence" value="ECO:0007669"/>
    <property type="project" value="TreeGrafter"/>
</dbReference>
<reference evidence="14" key="1">
    <citation type="submission" date="2020-04" db="EMBL/GenBank/DDBJ databases">
        <title>Analysis of mating type loci in Filobasidium floriforme.</title>
        <authorList>
            <person name="Nowrousian M."/>
        </authorList>
    </citation>
    <scope>NUCLEOTIDE SEQUENCE</scope>
    <source>
        <strain evidence="14">CBS 6242</strain>
    </source>
</reference>
<evidence type="ECO:0000256" key="1">
    <source>
        <dbReference type="ARBA" id="ARBA00004123"/>
    </source>
</evidence>
<comment type="subcellular location">
    <subcellularLocation>
        <location evidence="1">Nucleus</location>
    </subcellularLocation>
</comment>
<dbReference type="Pfam" id="PF00096">
    <property type="entry name" value="zf-C2H2"/>
    <property type="match status" value="2"/>
</dbReference>